<evidence type="ECO:0000313" key="1">
    <source>
        <dbReference type="EMBL" id="MFB2876908.1"/>
    </source>
</evidence>
<accession>A0ABV4X2B2</accession>
<keyword evidence="2" id="KW-1185">Reference proteome</keyword>
<evidence type="ECO:0000313" key="2">
    <source>
        <dbReference type="Proteomes" id="UP001576774"/>
    </source>
</evidence>
<name>A0ABV4X2B2_9CYAN</name>
<gene>
    <name evidence="1" type="ORF">ACE1CC_08430</name>
</gene>
<reference evidence="1 2" key="1">
    <citation type="submission" date="2024-09" db="EMBL/GenBank/DDBJ databases">
        <title>Floridaenema gen nov. (Aerosakkonemataceae, Aerosakkonematales ord. nov., Cyanobacteria) from benthic tropical and subtropical fresh waters, with the description of four new species.</title>
        <authorList>
            <person name="Moretto J.A."/>
            <person name="Berthold D.E."/>
            <person name="Lefler F.W."/>
            <person name="Huang I.-S."/>
            <person name="Laughinghouse H. IV."/>
        </authorList>
    </citation>
    <scope>NUCLEOTIDE SEQUENCE [LARGE SCALE GENOMIC DNA]</scope>
    <source>
        <strain evidence="1 2">BLCC-F46</strain>
    </source>
</reference>
<comment type="caution">
    <text evidence="1">The sequence shown here is derived from an EMBL/GenBank/DDBJ whole genome shotgun (WGS) entry which is preliminary data.</text>
</comment>
<dbReference type="RefSeq" id="WP_413270025.1">
    <property type="nucleotide sequence ID" value="NZ_JBHFNQ010000064.1"/>
</dbReference>
<sequence length="76" mass="8799">MVTQWFNPDARYDEDGHRMGEFDRVAGRYYSGEVLEANDNDRDWGWLFAIPTCGLSLALAEFNANDRRLTGKVNPW</sequence>
<dbReference type="Proteomes" id="UP001576774">
    <property type="component" value="Unassembled WGS sequence"/>
</dbReference>
<proteinExistence type="predicted"/>
<organism evidence="1 2">
    <name type="scientific">Floridaenema aerugineum BLCC-F46</name>
    <dbReference type="NCBI Taxonomy" id="3153654"/>
    <lineage>
        <taxon>Bacteria</taxon>
        <taxon>Bacillati</taxon>
        <taxon>Cyanobacteriota</taxon>
        <taxon>Cyanophyceae</taxon>
        <taxon>Oscillatoriophycideae</taxon>
        <taxon>Aerosakkonematales</taxon>
        <taxon>Aerosakkonemataceae</taxon>
        <taxon>Floridanema</taxon>
        <taxon>Floridanema aerugineum</taxon>
    </lineage>
</organism>
<protein>
    <submittedName>
        <fullName evidence="1">Uncharacterized protein</fullName>
    </submittedName>
</protein>
<dbReference type="EMBL" id="JBHFNQ010000064">
    <property type="protein sequence ID" value="MFB2876908.1"/>
    <property type="molecule type" value="Genomic_DNA"/>
</dbReference>